<feature type="compositionally biased region" description="Acidic residues" evidence="2">
    <location>
        <begin position="801"/>
        <end position="815"/>
    </location>
</feature>
<accession>A0ABP0KXR2</accession>
<dbReference type="PANTHER" id="PTHR30203:SF29">
    <property type="entry name" value="PROTEIN CYAE"/>
    <property type="match status" value="1"/>
</dbReference>
<dbReference type="NCBIfam" id="TIGR01730">
    <property type="entry name" value="RND_mfp"/>
    <property type="match status" value="1"/>
</dbReference>
<sequence>VPRTSDIAVSAPIDWASGDGVSTARIDNWVATFDDLRLAQLVDEAVTENPSLLAAEARIRGAQASARAARAGLLPNVNADLSVTQRESDVSSSTAYAGGLGVSWEADLWGSLRARSRAGVLEYYATDADFEAARLSIAGQVSRAWFLLIEARLQAELAARDVQAKENSLALIERRFSAGVSRSSDVRTFRSALASSEAALASRQRQQAAAARNLEILLGRYPAGTIEHDADLPDFAALMGIGAPGDLLARRPDLVAAERRLEAAGLQAVIARNALLPSLTLRGNVDSGGADPSDLFDLDTVVATLIGGLTAPIFNGGALRAERDRAAATAEAALRNYAGTVLAAWREAEDAIYADSVLAARVEALETAYEQAAAAEALVIRQYGSGLATVFELLDAQSRRIAAEAQYISARRERATNRVDIYLAIGGDFDPERASAEPRPVAVFAAPVENTDVTLTVSTQGEVRPLIQINLVPQVSGRIVYVNPNFIEGGFFEAGETLIQIEDADYRLAVTRAQAQVAQAQQALVREQAEADLAAAEWAQLGEGQASSLTLREPQLAQARASLAAAQAQLQEARLNLQRTRISAPFEGRVRMKSSDLGQFVSPGTPLGEVFATDAVQIRLPLTDDELAMLNIPVAFQSSADVPGPRVRVSATLAGQYREWDAELVRTDSSIDPQTRVLYGIARIDDPYGAAAAAGGSPLPVGLFVDAEIEGRVVSDAYIMPRSALRGSSTVYVAEEGGLLGVRNVSVITSSPERLVVSSGVTTDDMVVTSPIRAASDGMRIRTFDQDGELVEARSATLPTGDDEAEDDDEDDEAVMTDPKVETEHKGIIAWWAANGVAANLLMLVAIVGGIIGYLTMTREVFPTASFSGATVSVAWPGASPQEMEEQITVRIEEAVSSVDGIETITSTSREGSAFVNIE</sequence>
<dbReference type="InterPro" id="IPR001036">
    <property type="entry name" value="Acrflvin-R"/>
</dbReference>
<evidence type="ECO:0000256" key="3">
    <source>
        <dbReference type="SAM" id="Phobius"/>
    </source>
</evidence>
<dbReference type="NCBIfam" id="TIGR01845">
    <property type="entry name" value="outer_NodT"/>
    <property type="match status" value="1"/>
</dbReference>
<evidence type="ECO:0000256" key="1">
    <source>
        <dbReference type="SAM" id="Coils"/>
    </source>
</evidence>
<keyword evidence="3" id="KW-1133">Transmembrane helix</keyword>
<name>A0ABP0KXR2_9DINO</name>
<dbReference type="PANTHER" id="PTHR30203">
    <property type="entry name" value="OUTER MEMBRANE CATION EFFLUX PROTEIN"/>
    <property type="match status" value="1"/>
</dbReference>
<dbReference type="Pfam" id="PF02321">
    <property type="entry name" value="OEP"/>
    <property type="match status" value="2"/>
</dbReference>
<dbReference type="InterPro" id="IPR003423">
    <property type="entry name" value="OMP_efflux"/>
</dbReference>
<feature type="non-terminal residue" evidence="5">
    <location>
        <position position="1"/>
    </location>
</feature>
<dbReference type="Gene3D" id="2.40.420.20">
    <property type="match status" value="1"/>
</dbReference>
<evidence type="ECO:0000259" key="4">
    <source>
        <dbReference type="Pfam" id="PF25917"/>
    </source>
</evidence>
<organism evidence="5 6">
    <name type="scientific">Durusdinium trenchii</name>
    <dbReference type="NCBI Taxonomy" id="1381693"/>
    <lineage>
        <taxon>Eukaryota</taxon>
        <taxon>Sar</taxon>
        <taxon>Alveolata</taxon>
        <taxon>Dinophyceae</taxon>
        <taxon>Suessiales</taxon>
        <taxon>Symbiodiniaceae</taxon>
        <taxon>Durusdinium</taxon>
    </lineage>
</organism>
<evidence type="ECO:0000313" key="6">
    <source>
        <dbReference type="Proteomes" id="UP001642464"/>
    </source>
</evidence>
<dbReference type="SUPFAM" id="SSF82693">
    <property type="entry name" value="Multidrug efflux transporter AcrB pore domain, PN1, PN2, PC1 and PC2 subdomains"/>
    <property type="match status" value="1"/>
</dbReference>
<protein>
    <submittedName>
        <fullName evidence="5">Outer membrane protein OprM</fullName>
    </submittedName>
</protein>
<dbReference type="Gene3D" id="2.40.30.170">
    <property type="match status" value="1"/>
</dbReference>
<reference evidence="5 6" key="1">
    <citation type="submission" date="2024-02" db="EMBL/GenBank/DDBJ databases">
        <authorList>
            <person name="Chen Y."/>
            <person name="Shah S."/>
            <person name="Dougan E. K."/>
            <person name="Thang M."/>
            <person name="Chan C."/>
        </authorList>
    </citation>
    <scope>NUCLEOTIDE SEQUENCE [LARGE SCALE GENOMIC DNA]</scope>
</reference>
<dbReference type="Proteomes" id="UP001642464">
    <property type="component" value="Unassembled WGS sequence"/>
</dbReference>
<keyword evidence="3" id="KW-0812">Transmembrane</keyword>
<feature type="coiled-coil region" evidence="1">
    <location>
        <begin position="510"/>
        <end position="583"/>
    </location>
</feature>
<evidence type="ECO:0000313" key="5">
    <source>
        <dbReference type="EMBL" id="CAK9031605.1"/>
    </source>
</evidence>
<dbReference type="Gene3D" id="1.20.1640.10">
    <property type="entry name" value="Multidrug efflux transporter AcrB transmembrane domain"/>
    <property type="match status" value="1"/>
</dbReference>
<dbReference type="Gene3D" id="2.20.200.10">
    <property type="entry name" value="Outer membrane efflux proteins (OEP)"/>
    <property type="match status" value="1"/>
</dbReference>
<dbReference type="Gene3D" id="2.40.50.100">
    <property type="match status" value="1"/>
</dbReference>
<dbReference type="InterPro" id="IPR058625">
    <property type="entry name" value="MdtA-like_BSH"/>
</dbReference>
<feature type="non-terminal residue" evidence="5">
    <location>
        <position position="919"/>
    </location>
</feature>
<feature type="transmembrane region" description="Helical" evidence="3">
    <location>
        <begin position="829"/>
        <end position="855"/>
    </location>
</feature>
<comment type="caution">
    <text evidence="5">The sequence shown here is derived from an EMBL/GenBank/DDBJ whole genome shotgun (WGS) entry which is preliminary data.</text>
</comment>
<evidence type="ECO:0000256" key="2">
    <source>
        <dbReference type="SAM" id="MobiDB-lite"/>
    </source>
</evidence>
<keyword evidence="1" id="KW-0175">Coiled coil</keyword>
<dbReference type="Gene3D" id="1.20.1600.10">
    <property type="entry name" value="Outer membrane efflux proteins (OEP)"/>
    <property type="match status" value="1"/>
</dbReference>
<gene>
    <name evidence="5" type="ORF">SCF082_LOCUS19709</name>
</gene>
<dbReference type="InterPro" id="IPR006143">
    <property type="entry name" value="RND_pump_MFP"/>
</dbReference>
<proteinExistence type="predicted"/>
<dbReference type="Pfam" id="PF25917">
    <property type="entry name" value="BSH_RND"/>
    <property type="match status" value="1"/>
</dbReference>
<dbReference type="Gene3D" id="1.10.287.470">
    <property type="entry name" value="Helix hairpin bin"/>
    <property type="match status" value="1"/>
</dbReference>
<keyword evidence="6" id="KW-1185">Reference proteome</keyword>
<dbReference type="InterPro" id="IPR010131">
    <property type="entry name" value="MdtP/NodT-like"/>
</dbReference>
<dbReference type="SUPFAM" id="SSF111369">
    <property type="entry name" value="HlyD-like secretion proteins"/>
    <property type="match status" value="1"/>
</dbReference>
<dbReference type="Gene3D" id="3.30.70.1430">
    <property type="entry name" value="Multidrug efflux transporter AcrB pore domain"/>
    <property type="match status" value="1"/>
</dbReference>
<feature type="region of interest" description="Disordered" evidence="2">
    <location>
        <begin position="795"/>
        <end position="819"/>
    </location>
</feature>
<dbReference type="Pfam" id="PF00873">
    <property type="entry name" value="ACR_tran"/>
    <property type="match status" value="1"/>
</dbReference>
<keyword evidence="3" id="KW-0472">Membrane</keyword>
<dbReference type="SUPFAM" id="SSF56954">
    <property type="entry name" value="Outer membrane efflux proteins (OEP)"/>
    <property type="match status" value="1"/>
</dbReference>
<dbReference type="EMBL" id="CAXAMM010013539">
    <property type="protein sequence ID" value="CAK9031605.1"/>
    <property type="molecule type" value="Genomic_DNA"/>
</dbReference>
<feature type="domain" description="Multidrug resistance protein MdtA-like barrel-sandwich hybrid" evidence="4">
    <location>
        <begin position="469"/>
        <end position="608"/>
    </location>
</feature>